<evidence type="ECO:0000256" key="1">
    <source>
        <dbReference type="ARBA" id="ARBA00008645"/>
    </source>
</evidence>
<dbReference type="OrthoDB" id="408373at2759"/>
<feature type="transmembrane region" description="Helical" evidence="3">
    <location>
        <begin position="20"/>
        <end position="38"/>
    </location>
</feature>
<evidence type="ECO:0000256" key="3">
    <source>
        <dbReference type="SAM" id="Phobius"/>
    </source>
</evidence>
<dbReference type="InterPro" id="IPR050266">
    <property type="entry name" value="AB_hydrolase_sf"/>
</dbReference>
<sequence>MSLLYDFLGLDLADESTRAALAIVAITILATLTTMALARSVLYPRRPSVIPNPLQTKIPALSEKEVAKLEYKPDSYPGARDVITPYGSIRVYEWGPEDGQKVLFIHGISTSCMTVSRLAKAMVDRGYRVMLFDLFGRGFSDGVGDLPHDARLYVSQALLALASSPLPWTGTNSLRLVGYSMGGGIAVHFASAFPHMVESLVLLAPAGLIRPQNFGIVSRVLFRSGLVPDRFVGELARIRLRKPIASSVTKKKSATPSPNRAGSPDDVVAVSADELHTALHRSGSQHHDHHHQKSIADLGAAEGADPPNPEHVTALEKRVLDYIAWMAEHHAGFVPAFLSSLRHAPLMDQHDSWVKIGEREPGSTCILLARDDEIINPDDYRSDGLHLVGGEDRVTWTLVDGGHDFVMTHSRQIMQELDRFWGVKAELAN</sequence>
<dbReference type="AlphaFoldDB" id="A0A084GB86"/>
<dbReference type="GO" id="GO:0016020">
    <property type="term" value="C:membrane"/>
    <property type="evidence" value="ECO:0007669"/>
    <property type="project" value="TreeGrafter"/>
</dbReference>
<dbReference type="VEuPathDB" id="FungiDB:SAPIO_CDS3637"/>
<dbReference type="PANTHER" id="PTHR43798:SF14">
    <property type="entry name" value="SERINE HYDROLASE-LIKE PROTEIN DDB_G0286239"/>
    <property type="match status" value="1"/>
</dbReference>
<organism evidence="5 6">
    <name type="scientific">Pseudallescheria apiosperma</name>
    <name type="common">Scedosporium apiospermum</name>
    <dbReference type="NCBI Taxonomy" id="563466"/>
    <lineage>
        <taxon>Eukaryota</taxon>
        <taxon>Fungi</taxon>
        <taxon>Dikarya</taxon>
        <taxon>Ascomycota</taxon>
        <taxon>Pezizomycotina</taxon>
        <taxon>Sordariomycetes</taxon>
        <taxon>Hypocreomycetidae</taxon>
        <taxon>Microascales</taxon>
        <taxon>Microascaceae</taxon>
        <taxon>Scedosporium</taxon>
    </lineage>
</organism>
<comment type="caution">
    <text evidence="5">The sequence shown here is derived from an EMBL/GenBank/DDBJ whole genome shotgun (WGS) entry which is preliminary data.</text>
</comment>
<dbReference type="KEGG" id="sapo:SAPIO_CDS3637"/>
<evidence type="ECO:0000259" key="4">
    <source>
        <dbReference type="Pfam" id="PF12146"/>
    </source>
</evidence>
<dbReference type="InterPro" id="IPR000073">
    <property type="entry name" value="AB_hydrolase_1"/>
</dbReference>
<gene>
    <name evidence="5" type="ORF">SAPIO_CDS3637</name>
</gene>
<evidence type="ECO:0000313" key="6">
    <source>
        <dbReference type="Proteomes" id="UP000028545"/>
    </source>
</evidence>
<evidence type="ECO:0000313" key="5">
    <source>
        <dbReference type="EMBL" id="KEZ44598.1"/>
    </source>
</evidence>
<dbReference type="SUPFAM" id="SSF53474">
    <property type="entry name" value="alpha/beta-Hydrolases"/>
    <property type="match status" value="1"/>
</dbReference>
<dbReference type="EMBL" id="JOWA01000088">
    <property type="protein sequence ID" value="KEZ44598.1"/>
    <property type="molecule type" value="Genomic_DNA"/>
</dbReference>
<dbReference type="GeneID" id="27722709"/>
<dbReference type="PRINTS" id="PR00111">
    <property type="entry name" value="ABHYDROLASE"/>
</dbReference>
<keyword evidence="2" id="KW-0378">Hydrolase</keyword>
<evidence type="ECO:0000256" key="2">
    <source>
        <dbReference type="ARBA" id="ARBA00022801"/>
    </source>
</evidence>
<dbReference type="GO" id="GO:0016787">
    <property type="term" value="F:hydrolase activity"/>
    <property type="evidence" value="ECO:0007669"/>
    <property type="project" value="UniProtKB-KW"/>
</dbReference>
<dbReference type="InterPro" id="IPR029058">
    <property type="entry name" value="AB_hydrolase_fold"/>
</dbReference>
<dbReference type="OMA" id="GISTSCM"/>
<keyword evidence="3" id="KW-1133">Transmembrane helix</keyword>
<dbReference type="RefSeq" id="XP_016644397.1">
    <property type="nucleotide sequence ID" value="XM_016786391.1"/>
</dbReference>
<keyword evidence="3" id="KW-0472">Membrane</keyword>
<comment type="similarity">
    <text evidence="1">Belongs to the AB hydrolase superfamily.</text>
</comment>
<accession>A0A084GB86</accession>
<reference evidence="5 6" key="1">
    <citation type="journal article" date="2014" name="Genome Announc.">
        <title>Draft genome sequence of the pathogenic fungus Scedosporium apiospermum.</title>
        <authorList>
            <person name="Vandeputte P."/>
            <person name="Ghamrawi S."/>
            <person name="Rechenmann M."/>
            <person name="Iltis A."/>
            <person name="Giraud S."/>
            <person name="Fleury M."/>
            <person name="Thornton C."/>
            <person name="Delhaes L."/>
            <person name="Meyer W."/>
            <person name="Papon N."/>
            <person name="Bouchara J.P."/>
        </authorList>
    </citation>
    <scope>NUCLEOTIDE SEQUENCE [LARGE SCALE GENOMIC DNA]</scope>
    <source>
        <strain evidence="5 6">IHEM 14462</strain>
    </source>
</reference>
<dbReference type="Pfam" id="PF12146">
    <property type="entry name" value="Hydrolase_4"/>
    <property type="match status" value="1"/>
</dbReference>
<feature type="domain" description="Serine aminopeptidase S33" evidence="4">
    <location>
        <begin position="100"/>
        <end position="221"/>
    </location>
</feature>
<keyword evidence="3" id="KW-0812">Transmembrane</keyword>
<name>A0A084GB86_PSEDA</name>
<dbReference type="PANTHER" id="PTHR43798">
    <property type="entry name" value="MONOACYLGLYCEROL LIPASE"/>
    <property type="match status" value="1"/>
</dbReference>
<proteinExistence type="inferred from homology"/>
<dbReference type="Gene3D" id="3.40.50.1820">
    <property type="entry name" value="alpha/beta hydrolase"/>
    <property type="match status" value="1"/>
</dbReference>
<dbReference type="InterPro" id="IPR022742">
    <property type="entry name" value="Hydrolase_4"/>
</dbReference>
<dbReference type="HOGENOM" id="CLU_020336_11_1_1"/>
<keyword evidence="6" id="KW-1185">Reference proteome</keyword>
<protein>
    <recommendedName>
        <fullName evidence="4">Serine aminopeptidase S33 domain-containing protein</fullName>
    </recommendedName>
</protein>
<dbReference type="Proteomes" id="UP000028545">
    <property type="component" value="Unassembled WGS sequence"/>
</dbReference>